<evidence type="ECO:0000313" key="3">
    <source>
        <dbReference type="Proteomes" id="UP000559864"/>
    </source>
</evidence>
<keyword evidence="1" id="KW-0812">Transmembrane</keyword>
<keyword evidence="1" id="KW-0472">Membrane</keyword>
<feature type="transmembrane region" description="Helical" evidence="1">
    <location>
        <begin position="32"/>
        <end position="51"/>
    </location>
</feature>
<evidence type="ECO:0000256" key="1">
    <source>
        <dbReference type="SAM" id="Phobius"/>
    </source>
</evidence>
<sequence length="252" mass="28734">MMKNVSYEEARHAISPKEIEQLNTKKKHISGYIGKIAGSILFALLLCLPAINYYPIYPAVACILLSGLLIKYVALKPIFKVTNYNLVLFLVWQTAAIFFMIVFLRVEADRYHLIPLVYIILGYGGSILLIRARVNTYVKEIFETTAKSGKRVFSNTITKILGAFLVLVVIAALFYRGNKWWLMNMDAAVGNSSFLEYVVWGVGLLTLLIGFTLLPTLLFSPSQYVKARLIEKYAEEFRETTNFTEKEWYGEK</sequence>
<keyword evidence="1" id="KW-1133">Transmembrane helix</keyword>
<feature type="transmembrane region" description="Helical" evidence="1">
    <location>
        <begin position="112"/>
        <end position="130"/>
    </location>
</feature>
<feature type="transmembrane region" description="Helical" evidence="1">
    <location>
        <begin position="86"/>
        <end position="106"/>
    </location>
</feature>
<dbReference type="AlphaFoldDB" id="A0A7X1DAQ8"/>
<dbReference type="Proteomes" id="UP000559864">
    <property type="component" value="Unassembled WGS sequence"/>
</dbReference>
<dbReference type="EMBL" id="JAARZC010000001">
    <property type="protein sequence ID" value="MBC2248511.1"/>
    <property type="molecule type" value="Genomic_DNA"/>
</dbReference>
<gene>
    <name evidence="2" type="ORF">HCB49_00640</name>
</gene>
<name>A0A7X1DAQ8_9LIST</name>
<accession>A0A7X1DAQ8</accession>
<evidence type="ECO:0000313" key="2">
    <source>
        <dbReference type="EMBL" id="MBC2248511.1"/>
    </source>
</evidence>
<feature type="transmembrane region" description="Helical" evidence="1">
    <location>
        <begin position="197"/>
        <end position="219"/>
    </location>
</feature>
<reference evidence="2 3" key="1">
    <citation type="submission" date="2020-03" db="EMBL/GenBank/DDBJ databases">
        <title>Soil Listeria distribution.</title>
        <authorList>
            <person name="Liao J."/>
            <person name="Wiedmann M."/>
        </authorList>
    </citation>
    <scope>NUCLEOTIDE SEQUENCE [LARGE SCALE GENOMIC DNA]</scope>
    <source>
        <strain evidence="2 3">FSL L7-0123</strain>
    </source>
</reference>
<feature type="transmembrane region" description="Helical" evidence="1">
    <location>
        <begin position="157"/>
        <end position="177"/>
    </location>
</feature>
<protein>
    <submittedName>
        <fullName evidence="2">Uncharacterized protein</fullName>
    </submittedName>
</protein>
<proteinExistence type="predicted"/>
<comment type="caution">
    <text evidence="2">The sequence shown here is derived from an EMBL/GenBank/DDBJ whole genome shotgun (WGS) entry which is preliminary data.</text>
</comment>
<feature type="transmembrane region" description="Helical" evidence="1">
    <location>
        <begin position="57"/>
        <end position="74"/>
    </location>
</feature>
<dbReference type="RefSeq" id="WP_185603789.1">
    <property type="nucleotide sequence ID" value="NZ_JAARZC010000001.1"/>
</dbReference>
<organism evidence="2 3">
    <name type="scientific">Listeria cossartiae subsp. cayugensis</name>
    <dbReference type="NCBI Taxonomy" id="2713505"/>
    <lineage>
        <taxon>Bacteria</taxon>
        <taxon>Bacillati</taxon>
        <taxon>Bacillota</taxon>
        <taxon>Bacilli</taxon>
        <taxon>Bacillales</taxon>
        <taxon>Listeriaceae</taxon>
        <taxon>Listeria</taxon>
        <taxon>Listeria cossartiae</taxon>
    </lineage>
</organism>